<dbReference type="InParanoid" id="H6BU67"/>
<sequence>MARLTDLPPEILTLLPLSRQSLANMTAVNKEMREVFRPLLYRTVEIYGTVPKNAIDYPALEAWMVPPDINRLYLTLLQEPELWRQVRQLTIAYLKTSVLEQDDRNWMIAELSTLRHLLSCFKTLQHIKFLGDSLQVLPEQPWPILRSALVACFGEGLTTSSLTWLLRLPMMRRLELNAMYGIIPGPKFYQSFQINHGPPRQHDDLIPTGAGTTIILAGVNVTPSDLEQMFDACSSPLKTFVWCTPGRETIARGVGLCARHFVGGELPAPNATFDDAFAKVSTSLENLVLTRDRRDCCYWWKRLFSGSLRGFENLKELRIDATMLIGHASGPHLLLYWRTFHSHVSDDYRHPADLASLLPASLERLGISLCSNELELNRHYCGFISDRLIQAKRDSDLSLPNLNTVMFKEAEDEHAHCYPRDLPWQLARGAASPWRIMSDGPKARDVLWYQRIFAHVGVRMIYFRSFSIISGDFPCREVYEPDQQRTHIPICEPAEETLREWYELRSVCDL</sequence>
<organism evidence="1 2">
    <name type="scientific">Exophiala dermatitidis (strain ATCC 34100 / CBS 525.76 / NIH/UT8656)</name>
    <name type="common">Black yeast</name>
    <name type="synonym">Wangiella dermatitidis</name>
    <dbReference type="NCBI Taxonomy" id="858893"/>
    <lineage>
        <taxon>Eukaryota</taxon>
        <taxon>Fungi</taxon>
        <taxon>Dikarya</taxon>
        <taxon>Ascomycota</taxon>
        <taxon>Pezizomycotina</taxon>
        <taxon>Eurotiomycetes</taxon>
        <taxon>Chaetothyriomycetidae</taxon>
        <taxon>Chaetothyriales</taxon>
        <taxon>Herpotrichiellaceae</taxon>
        <taxon>Exophiala</taxon>
    </lineage>
</organism>
<dbReference type="AlphaFoldDB" id="H6BU67"/>
<keyword evidence="2" id="KW-1185">Reference proteome</keyword>
<dbReference type="EMBL" id="JH226132">
    <property type="protein sequence ID" value="EHY55644.1"/>
    <property type="molecule type" value="Genomic_DNA"/>
</dbReference>
<protein>
    <submittedName>
        <fullName evidence="1">Uncharacterized protein</fullName>
    </submittedName>
</protein>
<evidence type="ECO:0000313" key="2">
    <source>
        <dbReference type="Proteomes" id="UP000007304"/>
    </source>
</evidence>
<evidence type="ECO:0000313" key="1">
    <source>
        <dbReference type="EMBL" id="EHY55644.1"/>
    </source>
</evidence>
<name>H6BU67_EXODN</name>
<reference evidence="1" key="1">
    <citation type="submission" date="2011-07" db="EMBL/GenBank/DDBJ databases">
        <title>The Genome Sequence of Exophiala (Wangiella) dermatitidis NIH/UT8656.</title>
        <authorList>
            <consortium name="The Broad Institute Genome Sequencing Platform"/>
            <person name="Cuomo C."/>
            <person name="Wang Z."/>
            <person name="Hunicke-Smith S."/>
            <person name="Szanislo P.J."/>
            <person name="Earl A."/>
            <person name="Young S.K."/>
            <person name="Zeng Q."/>
            <person name="Gargeya S."/>
            <person name="Fitzgerald M."/>
            <person name="Haas B."/>
            <person name="Abouelleil A."/>
            <person name="Alvarado L."/>
            <person name="Arachchi H.M."/>
            <person name="Berlin A."/>
            <person name="Brown A."/>
            <person name="Chapman S.B."/>
            <person name="Chen Z."/>
            <person name="Dunbar C."/>
            <person name="Freedman E."/>
            <person name="Gearin G."/>
            <person name="Gellesch M."/>
            <person name="Goldberg J."/>
            <person name="Griggs A."/>
            <person name="Gujja S."/>
            <person name="Heiman D."/>
            <person name="Howarth C."/>
            <person name="Larson L."/>
            <person name="Lui A."/>
            <person name="MacDonald P.J.P."/>
            <person name="Montmayeur A."/>
            <person name="Murphy C."/>
            <person name="Neiman D."/>
            <person name="Pearson M."/>
            <person name="Priest M."/>
            <person name="Roberts A."/>
            <person name="Saif S."/>
            <person name="Shea T."/>
            <person name="Shenoy N."/>
            <person name="Sisk P."/>
            <person name="Stolte C."/>
            <person name="Sykes S."/>
            <person name="Wortman J."/>
            <person name="Nusbaum C."/>
            <person name="Birren B."/>
        </authorList>
    </citation>
    <scope>NUCLEOTIDE SEQUENCE</scope>
    <source>
        <strain evidence="1">NIH/UT8656</strain>
    </source>
</reference>
<proteinExistence type="predicted"/>
<accession>H6BU67</accession>
<dbReference type="HOGENOM" id="CLU_534215_0_0_1"/>
<gene>
    <name evidence="1" type="ORF">HMPREF1120_03774</name>
</gene>
<dbReference type="RefSeq" id="XP_009156105.1">
    <property type="nucleotide sequence ID" value="XM_009157857.1"/>
</dbReference>
<dbReference type="Proteomes" id="UP000007304">
    <property type="component" value="Unassembled WGS sequence"/>
</dbReference>
<dbReference type="GeneID" id="20308413"/>
<dbReference type="VEuPathDB" id="FungiDB:HMPREF1120_03774"/>